<keyword evidence="2" id="KW-1185">Reference proteome</keyword>
<organism evidence="1 2">
    <name type="scientific">Rhodopila globiformis</name>
    <name type="common">Rhodopseudomonas globiformis</name>
    <dbReference type="NCBI Taxonomy" id="1071"/>
    <lineage>
        <taxon>Bacteria</taxon>
        <taxon>Pseudomonadati</taxon>
        <taxon>Pseudomonadota</taxon>
        <taxon>Alphaproteobacteria</taxon>
        <taxon>Acetobacterales</taxon>
        <taxon>Acetobacteraceae</taxon>
        <taxon>Rhodopila</taxon>
    </lineage>
</organism>
<dbReference type="Proteomes" id="UP000239724">
    <property type="component" value="Unassembled WGS sequence"/>
</dbReference>
<dbReference type="AlphaFoldDB" id="A0A2S6NFJ7"/>
<proteinExistence type="predicted"/>
<gene>
    <name evidence="1" type="ORF">CCS01_14535</name>
</gene>
<dbReference type="EMBL" id="NHRY01000148">
    <property type="protein sequence ID" value="PPQ33349.1"/>
    <property type="molecule type" value="Genomic_DNA"/>
</dbReference>
<comment type="caution">
    <text evidence="1">The sequence shown here is derived from an EMBL/GenBank/DDBJ whole genome shotgun (WGS) entry which is preliminary data.</text>
</comment>
<protein>
    <submittedName>
        <fullName evidence="1">Uncharacterized protein</fullName>
    </submittedName>
</protein>
<evidence type="ECO:0000313" key="2">
    <source>
        <dbReference type="Proteomes" id="UP000239724"/>
    </source>
</evidence>
<accession>A0A2S6NFJ7</accession>
<evidence type="ECO:0000313" key="1">
    <source>
        <dbReference type="EMBL" id="PPQ33349.1"/>
    </source>
</evidence>
<sequence length="72" mass="7124">MLGQCATSGGQSVADGGNCERAAAQHAEGGVAQAVDALGVQIRAKHAAKNLANLVERDVVGEGHDARSAGPC</sequence>
<name>A0A2S6NFJ7_RHOGL</name>
<reference evidence="1 2" key="1">
    <citation type="journal article" date="2018" name="Arch. Microbiol.">
        <title>New insights into the metabolic potential of the phototrophic purple bacterium Rhodopila globiformis DSM 161(T) from its draft genome sequence and evidence for a vanadium-dependent nitrogenase.</title>
        <authorList>
            <person name="Imhoff J.F."/>
            <person name="Rahn T."/>
            <person name="Kunzel S."/>
            <person name="Neulinger S.C."/>
        </authorList>
    </citation>
    <scope>NUCLEOTIDE SEQUENCE [LARGE SCALE GENOMIC DNA]</scope>
    <source>
        <strain evidence="1 2">DSM 161</strain>
    </source>
</reference>